<sequence>MDTKRVFIKAKQVLLKQKAVLAILAMLILMLFFNTQFYSVYNWMNVFRSATVQGIIAMGVTMTVLCAACDLSVGGIMCLSGVITVLMINSGMPIAVACLCALLAGAAVGLVNGFLVVHQRTEPFIITLGMGTLLKGICQQLTDAHPIACTNMEFMKISNTKIFGHIPILVLYMAIILVIFFCVLRFTTYGRNCYAIGGNYDVAKYSGINTVMIKWSTFVISGVMAALAGILLSSRMNSASSVYGDNTGMLVNCGVVIGGTSFAGGIGGVVQSFIGVFVLQLMSNCMDCLGIGAYVQQLLQGIIIVLILGFDCFGRLRKREHV</sequence>
<keyword evidence="4" id="KW-0997">Cell inner membrane</keyword>
<protein>
    <submittedName>
        <fullName evidence="9">ABC transporter permease</fullName>
    </submittedName>
</protein>
<evidence type="ECO:0000313" key="9">
    <source>
        <dbReference type="EMBL" id="MCU6697424.1"/>
    </source>
</evidence>
<dbReference type="Proteomes" id="UP001652461">
    <property type="component" value="Unassembled WGS sequence"/>
</dbReference>
<comment type="caution">
    <text evidence="9">The sequence shown here is derived from an EMBL/GenBank/DDBJ whole genome shotgun (WGS) entry which is preliminary data.</text>
</comment>
<evidence type="ECO:0000313" key="10">
    <source>
        <dbReference type="Proteomes" id="UP001652461"/>
    </source>
</evidence>
<dbReference type="InterPro" id="IPR001851">
    <property type="entry name" value="ABC_transp_permease"/>
</dbReference>
<keyword evidence="5 8" id="KW-0812">Transmembrane</keyword>
<feature type="transmembrane region" description="Helical" evidence="8">
    <location>
        <begin position="20"/>
        <end position="43"/>
    </location>
</feature>
<feature type="transmembrane region" description="Helical" evidence="8">
    <location>
        <begin position="212"/>
        <end position="232"/>
    </location>
</feature>
<evidence type="ECO:0000256" key="8">
    <source>
        <dbReference type="SAM" id="Phobius"/>
    </source>
</evidence>
<keyword evidence="6 8" id="KW-1133">Transmembrane helix</keyword>
<feature type="transmembrane region" description="Helical" evidence="8">
    <location>
        <begin position="94"/>
        <end position="117"/>
    </location>
</feature>
<dbReference type="EMBL" id="JAOQKC010000014">
    <property type="protein sequence ID" value="MCU6697424.1"/>
    <property type="molecule type" value="Genomic_DNA"/>
</dbReference>
<evidence type="ECO:0000256" key="6">
    <source>
        <dbReference type="ARBA" id="ARBA00022989"/>
    </source>
</evidence>
<dbReference type="CDD" id="cd06579">
    <property type="entry name" value="TM_PBP1_transp_AraH_like"/>
    <property type="match status" value="1"/>
</dbReference>
<feature type="transmembrane region" description="Helical" evidence="8">
    <location>
        <begin position="291"/>
        <end position="310"/>
    </location>
</feature>
<gene>
    <name evidence="9" type="ORF">OCV63_11050</name>
</gene>
<evidence type="ECO:0000256" key="5">
    <source>
        <dbReference type="ARBA" id="ARBA00022692"/>
    </source>
</evidence>
<evidence type="ECO:0000256" key="2">
    <source>
        <dbReference type="ARBA" id="ARBA00022448"/>
    </source>
</evidence>
<keyword evidence="10" id="KW-1185">Reference proteome</keyword>
<dbReference type="PANTHER" id="PTHR32196">
    <property type="entry name" value="ABC TRANSPORTER PERMEASE PROTEIN YPHD-RELATED-RELATED"/>
    <property type="match status" value="1"/>
</dbReference>
<feature type="transmembrane region" description="Helical" evidence="8">
    <location>
        <begin position="162"/>
        <end position="186"/>
    </location>
</feature>
<evidence type="ECO:0000256" key="3">
    <source>
        <dbReference type="ARBA" id="ARBA00022475"/>
    </source>
</evidence>
<organism evidence="9 10">
    <name type="scientific">Laedolimicola ammoniilytica</name>
    <dbReference type="NCBI Taxonomy" id="2981771"/>
    <lineage>
        <taxon>Bacteria</taxon>
        <taxon>Bacillati</taxon>
        <taxon>Bacillota</taxon>
        <taxon>Clostridia</taxon>
        <taxon>Lachnospirales</taxon>
        <taxon>Lachnospiraceae</taxon>
        <taxon>Laedolimicola</taxon>
    </lineage>
</organism>
<evidence type="ECO:0000256" key="4">
    <source>
        <dbReference type="ARBA" id="ARBA00022519"/>
    </source>
</evidence>
<keyword evidence="2" id="KW-0813">Transport</keyword>
<accession>A0ABT2RYL2</accession>
<keyword evidence="3" id="KW-1003">Cell membrane</keyword>
<dbReference type="PANTHER" id="PTHR32196:SF21">
    <property type="entry name" value="ABC TRANSPORTER PERMEASE PROTEIN YPHD-RELATED"/>
    <property type="match status" value="1"/>
</dbReference>
<dbReference type="Pfam" id="PF02653">
    <property type="entry name" value="BPD_transp_2"/>
    <property type="match status" value="1"/>
</dbReference>
<evidence type="ECO:0000256" key="1">
    <source>
        <dbReference type="ARBA" id="ARBA00004651"/>
    </source>
</evidence>
<evidence type="ECO:0000256" key="7">
    <source>
        <dbReference type="ARBA" id="ARBA00023136"/>
    </source>
</evidence>
<name>A0ABT2RYL2_9FIRM</name>
<reference evidence="9 10" key="1">
    <citation type="journal article" date="2021" name="ISME Commun">
        <title>Automated analysis of genomic sequences facilitates high-throughput and comprehensive description of bacteria.</title>
        <authorList>
            <person name="Hitch T.C.A."/>
        </authorList>
    </citation>
    <scope>NUCLEOTIDE SEQUENCE [LARGE SCALE GENOMIC DNA]</scope>
    <source>
        <strain evidence="9 10">Sanger_04</strain>
    </source>
</reference>
<proteinExistence type="predicted"/>
<keyword evidence="7 8" id="KW-0472">Membrane</keyword>
<dbReference type="RefSeq" id="WP_158363855.1">
    <property type="nucleotide sequence ID" value="NZ_JAOQKC010000014.1"/>
</dbReference>
<comment type="subcellular location">
    <subcellularLocation>
        <location evidence="1">Cell membrane</location>
        <topology evidence="1">Multi-pass membrane protein</topology>
    </subcellularLocation>
</comment>
<feature type="transmembrane region" description="Helical" evidence="8">
    <location>
        <begin position="55"/>
        <end position="88"/>
    </location>
</feature>
<feature type="transmembrane region" description="Helical" evidence="8">
    <location>
        <begin position="253"/>
        <end position="279"/>
    </location>
</feature>